<feature type="binding site" evidence="7">
    <location>
        <position position="282"/>
    </location>
    <ligand>
        <name>glyoxylate</name>
        <dbReference type="ChEBI" id="CHEBI:36655"/>
    </ligand>
</feature>
<feature type="binding site" evidence="7">
    <location>
        <position position="159"/>
    </location>
    <ligand>
        <name>FMN</name>
        <dbReference type="ChEBI" id="CHEBI:58210"/>
    </ligand>
</feature>
<feature type="binding site" evidence="7">
    <location>
        <begin position="312"/>
        <end position="316"/>
    </location>
    <ligand>
        <name>FMN</name>
        <dbReference type="ChEBI" id="CHEBI:58210"/>
    </ligand>
</feature>
<feature type="domain" description="FMN hydroxy acid dehydrogenase" evidence="8">
    <location>
        <begin position="3"/>
        <end position="386"/>
    </location>
</feature>
<feature type="binding site" evidence="7">
    <location>
        <position position="29"/>
    </location>
    <ligand>
        <name>glyoxylate</name>
        <dbReference type="ChEBI" id="CHEBI:36655"/>
    </ligand>
</feature>
<evidence type="ECO:0000256" key="2">
    <source>
        <dbReference type="ARBA" id="ARBA00022630"/>
    </source>
</evidence>
<gene>
    <name evidence="9" type="ORF">CEY11_04995</name>
</gene>
<feature type="binding site" evidence="7">
    <location>
        <position position="131"/>
    </location>
    <ligand>
        <name>FMN</name>
        <dbReference type="ChEBI" id="CHEBI:58210"/>
    </ligand>
</feature>
<keyword evidence="2 7" id="KW-0285">Flavoprotein</keyword>
<dbReference type="OrthoDB" id="8717062at2"/>
<dbReference type="PROSITE" id="PS51349">
    <property type="entry name" value="FMN_HYDROXY_ACID_DH_2"/>
    <property type="match status" value="1"/>
</dbReference>
<dbReference type="Proteomes" id="UP000214603">
    <property type="component" value="Unassembled WGS sequence"/>
</dbReference>
<dbReference type="SUPFAM" id="SSF51395">
    <property type="entry name" value="FMN-linked oxidoreductases"/>
    <property type="match status" value="1"/>
</dbReference>
<accession>A0A225MYA0</accession>
<dbReference type="Gene3D" id="3.20.20.70">
    <property type="entry name" value="Aldolase class I"/>
    <property type="match status" value="1"/>
</dbReference>
<feature type="binding site" evidence="7">
    <location>
        <begin position="82"/>
        <end position="84"/>
    </location>
    <ligand>
        <name>FMN</name>
        <dbReference type="ChEBI" id="CHEBI:58210"/>
    </ligand>
</feature>
<comment type="similarity">
    <text evidence="5">Belongs to the FMN-dependent alpha-hydroxy acid dehydrogenase family.</text>
</comment>
<feature type="binding site" evidence="7">
    <location>
        <position position="133"/>
    </location>
    <ligand>
        <name>glyoxylate</name>
        <dbReference type="ChEBI" id="CHEBI:36655"/>
    </ligand>
</feature>
<dbReference type="EMBL" id="NJIH01000003">
    <property type="protein sequence ID" value="OWT63679.1"/>
    <property type="molecule type" value="Genomic_DNA"/>
</dbReference>
<feature type="binding site" evidence="7">
    <location>
        <position position="258"/>
    </location>
    <ligand>
        <name>FMN</name>
        <dbReference type="ChEBI" id="CHEBI:58210"/>
    </ligand>
</feature>
<dbReference type="PIRSF" id="PIRSF000138">
    <property type="entry name" value="Al-hdrx_acd_dh"/>
    <property type="match status" value="1"/>
</dbReference>
<evidence type="ECO:0000256" key="3">
    <source>
        <dbReference type="ARBA" id="ARBA00022643"/>
    </source>
</evidence>
<dbReference type="InterPro" id="IPR000262">
    <property type="entry name" value="FMN-dep_DH"/>
</dbReference>
<dbReference type="PANTHER" id="PTHR10578:SF107">
    <property type="entry name" value="2-HYDROXYACID OXIDASE 1"/>
    <property type="match status" value="1"/>
</dbReference>
<dbReference type="Pfam" id="PF01070">
    <property type="entry name" value="FMN_dh"/>
    <property type="match status" value="1"/>
</dbReference>
<dbReference type="RefSeq" id="WP_088602258.1">
    <property type="nucleotide sequence ID" value="NZ_NJIH01000003.1"/>
</dbReference>
<dbReference type="CDD" id="cd02809">
    <property type="entry name" value="alpha_hydroxyacid_oxid_FMN"/>
    <property type="match status" value="1"/>
</dbReference>
<keyword evidence="4" id="KW-0560">Oxidoreductase</keyword>
<name>A0A225MYA0_9BURK</name>
<dbReference type="PROSITE" id="PS00557">
    <property type="entry name" value="FMN_HYDROXY_ACID_DH_1"/>
    <property type="match status" value="1"/>
</dbReference>
<sequence length="396" mass="43912">MKKALKSCLCLNDFERHARRLLPEPIFGYISAAAEERASFDNNINAFKSCAFVNRVLVDVSRRDCGVELFGQRYAQPFGIAPVGLSALFTYRGDLALSNAASSRQIPMIMSGSSLIPLEEVAQRNPQTWFQAYLPGNIDQIDALIRRVIQAGFKTLVITVDTPINPNKEHYIRSGFSTPLRFTPRLFWQGISHPRWLAGTFLKTVIKHGIPHFENNYATRGAPIVSRNIERDFSDRGHLNWEHLKRIRGLWKHPLVVKGILSPQDASMAVELGADGIILSNHGGRQLDGAVSPFEMLPLVVERCPRVPIMLDGGIRRGSDVLKCLALGARCVFVGRPFAYAAGVAGQQGIEQAIDLLSAEIDRDMAMLGLTRVSDLHADGRRFLHRPGLARSLRAA</sequence>
<feature type="active site" description="Proton acceptor" evidence="6">
    <location>
        <position position="282"/>
    </location>
</feature>
<keyword evidence="10" id="KW-1185">Reference proteome</keyword>
<feature type="binding site" evidence="7">
    <location>
        <position position="285"/>
    </location>
    <ligand>
        <name>glyoxylate</name>
        <dbReference type="ChEBI" id="CHEBI:36655"/>
    </ligand>
</feature>
<evidence type="ECO:0000259" key="8">
    <source>
        <dbReference type="PROSITE" id="PS51349"/>
    </source>
</evidence>
<dbReference type="InterPro" id="IPR037396">
    <property type="entry name" value="FMN_HAD"/>
</dbReference>
<reference evidence="10" key="1">
    <citation type="submission" date="2017-06" db="EMBL/GenBank/DDBJ databases">
        <title>Herbaspirillum phytohormonus sp. nov., isolated from the root nodule of Robinia pseudoacacia in lead-zinc mine.</title>
        <authorList>
            <person name="Fan M."/>
            <person name="Lin Y."/>
        </authorList>
    </citation>
    <scope>NUCLEOTIDE SEQUENCE [LARGE SCALE GENOMIC DNA]</scope>
    <source>
        <strain evidence="10">SC-089</strain>
    </source>
</reference>
<dbReference type="InterPro" id="IPR013785">
    <property type="entry name" value="Aldolase_TIM"/>
</dbReference>
<evidence type="ECO:0000256" key="1">
    <source>
        <dbReference type="ARBA" id="ARBA00001917"/>
    </source>
</evidence>
<dbReference type="InterPro" id="IPR012133">
    <property type="entry name" value="Alpha-hydoxy_acid_DH_FMN"/>
</dbReference>
<proteinExistence type="inferred from homology"/>
<evidence type="ECO:0000313" key="10">
    <source>
        <dbReference type="Proteomes" id="UP000214603"/>
    </source>
</evidence>
<dbReference type="AlphaFoldDB" id="A0A225MYA0"/>
<feature type="binding site" evidence="7">
    <location>
        <position position="111"/>
    </location>
    <ligand>
        <name>FMN</name>
        <dbReference type="ChEBI" id="CHEBI:58210"/>
    </ligand>
</feature>
<organism evidence="9 10">
    <name type="scientific">Candidimonas nitroreducens</name>
    <dbReference type="NCBI Taxonomy" id="683354"/>
    <lineage>
        <taxon>Bacteria</taxon>
        <taxon>Pseudomonadati</taxon>
        <taxon>Pseudomonadota</taxon>
        <taxon>Betaproteobacteria</taxon>
        <taxon>Burkholderiales</taxon>
        <taxon>Alcaligenaceae</taxon>
        <taxon>Candidimonas</taxon>
    </lineage>
</organism>
<evidence type="ECO:0000256" key="4">
    <source>
        <dbReference type="ARBA" id="ARBA00023002"/>
    </source>
</evidence>
<dbReference type="GO" id="GO:0016491">
    <property type="term" value="F:oxidoreductase activity"/>
    <property type="evidence" value="ECO:0007669"/>
    <property type="project" value="UniProtKB-KW"/>
</dbReference>
<dbReference type="GO" id="GO:0010181">
    <property type="term" value="F:FMN binding"/>
    <property type="evidence" value="ECO:0007669"/>
    <property type="project" value="InterPro"/>
</dbReference>
<evidence type="ECO:0000313" key="9">
    <source>
        <dbReference type="EMBL" id="OWT63679.1"/>
    </source>
</evidence>
<comment type="caution">
    <text evidence="9">The sequence shown here is derived from an EMBL/GenBank/DDBJ whole genome shotgun (WGS) entry which is preliminary data.</text>
</comment>
<keyword evidence="3 7" id="KW-0288">FMN</keyword>
<evidence type="ECO:0000256" key="5">
    <source>
        <dbReference type="ARBA" id="ARBA00024042"/>
    </source>
</evidence>
<evidence type="ECO:0000256" key="7">
    <source>
        <dbReference type="PIRSR" id="PIRSR000138-2"/>
    </source>
</evidence>
<feature type="binding site" evidence="7">
    <location>
        <begin position="335"/>
        <end position="336"/>
    </location>
    <ligand>
        <name>FMN</name>
        <dbReference type="ChEBI" id="CHEBI:58210"/>
    </ligand>
</feature>
<dbReference type="InterPro" id="IPR008259">
    <property type="entry name" value="FMN_hydac_DH_AS"/>
</dbReference>
<comment type="cofactor">
    <cofactor evidence="1">
        <name>FMN</name>
        <dbReference type="ChEBI" id="CHEBI:58210"/>
    </cofactor>
</comment>
<protein>
    <submittedName>
        <fullName evidence="9">Alpha-hydroxy-acid oxidizing enzyme</fullName>
    </submittedName>
</protein>
<dbReference type="PANTHER" id="PTHR10578">
    <property type="entry name" value="S -2-HYDROXY-ACID OXIDASE-RELATED"/>
    <property type="match status" value="1"/>
</dbReference>
<feature type="binding site" evidence="7">
    <location>
        <position position="280"/>
    </location>
    <ligand>
        <name>FMN</name>
        <dbReference type="ChEBI" id="CHEBI:58210"/>
    </ligand>
</feature>
<evidence type="ECO:0000256" key="6">
    <source>
        <dbReference type="PIRSR" id="PIRSR000138-1"/>
    </source>
</evidence>